<dbReference type="RefSeq" id="WP_262578977.1">
    <property type="nucleotide sequence ID" value="NZ_JAOQJM010000001.1"/>
</dbReference>
<keyword evidence="1" id="KW-1133">Transmembrane helix</keyword>
<evidence type="ECO:0000256" key="1">
    <source>
        <dbReference type="SAM" id="Phobius"/>
    </source>
</evidence>
<dbReference type="Pfam" id="PF22564">
    <property type="entry name" value="HAAS"/>
    <property type="match status" value="1"/>
</dbReference>
<feature type="transmembrane region" description="Helical" evidence="1">
    <location>
        <begin position="182"/>
        <end position="205"/>
    </location>
</feature>
<accession>A0ABV1CMR3</accession>
<name>A0ABV1CMR3_9FIRM</name>
<feature type="transmembrane region" description="Helical" evidence="1">
    <location>
        <begin position="113"/>
        <end position="143"/>
    </location>
</feature>
<dbReference type="EMBL" id="JBBNFW010000177">
    <property type="protein sequence ID" value="MEQ2413700.1"/>
    <property type="molecule type" value="Genomic_DNA"/>
</dbReference>
<evidence type="ECO:0000313" key="2">
    <source>
        <dbReference type="EMBL" id="MEQ2413700.1"/>
    </source>
</evidence>
<organism evidence="2 3">
    <name type="scientific">Blautia acetigignens</name>
    <dbReference type="NCBI Taxonomy" id="2981783"/>
    <lineage>
        <taxon>Bacteria</taxon>
        <taxon>Bacillati</taxon>
        <taxon>Bacillota</taxon>
        <taxon>Clostridia</taxon>
        <taxon>Lachnospirales</taxon>
        <taxon>Lachnospiraceae</taxon>
        <taxon>Blautia</taxon>
    </lineage>
</organism>
<evidence type="ECO:0000313" key="3">
    <source>
        <dbReference type="Proteomes" id="UP001470752"/>
    </source>
</evidence>
<keyword evidence="3" id="KW-1185">Reference proteome</keyword>
<feature type="transmembrane region" description="Helical" evidence="1">
    <location>
        <begin position="149"/>
        <end position="175"/>
    </location>
</feature>
<dbReference type="Proteomes" id="UP001470752">
    <property type="component" value="Unassembled WGS sequence"/>
</dbReference>
<proteinExistence type="predicted"/>
<sequence length="234" mass="25869">MDRAQFMKQLERLLSDISEAERQEALAYYNSYFDEAGPENEASVIRELGSPGKVAAIIKADLNESSEEYAQYTEHGYEDLREKQDSYVPEVRENSSRAREGYHPKEKRSNSRLILILIALVFLSPFIVGAASGVFGILLVLILLPFLVIFVSGVVAFGLIVGACACIGTGVGLLFSNAAAGLLVMGIGAILMAFGILCCIFVGWLGSKVFPWILRKVTDFFNKILYRNRKEDRA</sequence>
<keyword evidence="1" id="KW-0812">Transmembrane</keyword>
<keyword evidence="1" id="KW-0472">Membrane</keyword>
<comment type="caution">
    <text evidence="2">The sequence shown here is derived from an EMBL/GenBank/DDBJ whole genome shotgun (WGS) entry which is preliminary data.</text>
</comment>
<reference evidence="2 3" key="1">
    <citation type="submission" date="2024-04" db="EMBL/GenBank/DDBJ databases">
        <title>Human intestinal bacterial collection.</title>
        <authorList>
            <person name="Pauvert C."/>
            <person name="Hitch T.C.A."/>
            <person name="Clavel T."/>
        </authorList>
    </citation>
    <scope>NUCLEOTIDE SEQUENCE [LARGE SCALE GENOMIC DNA]</scope>
    <source>
        <strain evidence="2 3">CLA-AA-H161</strain>
    </source>
</reference>
<dbReference type="SUPFAM" id="SSF103473">
    <property type="entry name" value="MFS general substrate transporter"/>
    <property type="match status" value="1"/>
</dbReference>
<dbReference type="InterPro" id="IPR036259">
    <property type="entry name" value="MFS_trans_sf"/>
</dbReference>
<protein>
    <submittedName>
        <fullName evidence="2">DUF1700 domain-containing protein</fullName>
    </submittedName>
</protein>
<gene>
    <name evidence="2" type="ORF">AAAX94_11820</name>
</gene>